<reference evidence="1" key="1">
    <citation type="submission" date="2021-03" db="EMBL/GenBank/DDBJ databases">
        <title>Evolutionary priming and transition to the ectomycorrhizal habit in an iconic lineage of mushroom-forming fungi: is preadaptation a requirement?</title>
        <authorList>
            <consortium name="DOE Joint Genome Institute"/>
            <person name="Looney B.P."/>
            <person name="Miyauchi S."/>
            <person name="Morin E."/>
            <person name="Drula E."/>
            <person name="Courty P.E."/>
            <person name="Chicoki N."/>
            <person name="Fauchery L."/>
            <person name="Kohler A."/>
            <person name="Kuo A."/>
            <person name="LaButti K."/>
            <person name="Pangilinan J."/>
            <person name="Lipzen A."/>
            <person name="Riley R."/>
            <person name="Andreopoulos W."/>
            <person name="He G."/>
            <person name="Johnson J."/>
            <person name="Barry K.W."/>
            <person name="Grigoriev I.V."/>
            <person name="Nagy L."/>
            <person name="Hibbett D."/>
            <person name="Henrissat B."/>
            <person name="Matheny P.B."/>
            <person name="Labbe J."/>
            <person name="Martin A.F."/>
        </authorList>
    </citation>
    <scope>NUCLEOTIDE SEQUENCE</scope>
    <source>
        <strain evidence="1">BPL698</strain>
    </source>
</reference>
<protein>
    <submittedName>
        <fullName evidence="1">Uncharacterized protein</fullName>
    </submittedName>
</protein>
<gene>
    <name evidence="1" type="ORF">F5148DRAFT_1310027</name>
</gene>
<dbReference type="EMBL" id="JAGFNK010000134">
    <property type="protein sequence ID" value="KAI9507248.1"/>
    <property type="molecule type" value="Genomic_DNA"/>
</dbReference>
<keyword evidence="2" id="KW-1185">Reference proteome</keyword>
<proteinExistence type="predicted"/>
<evidence type="ECO:0000313" key="1">
    <source>
        <dbReference type="EMBL" id="KAI9507248.1"/>
    </source>
</evidence>
<comment type="caution">
    <text evidence="1">The sequence shown here is derived from an EMBL/GenBank/DDBJ whole genome shotgun (WGS) entry which is preliminary data.</text>
</comment>
<sequence length="304" mass="33716">MPGLGVTELLVETADISESADLATIQAEISLLSHSLGRVEMALGSSQRLMPCQSSAAKDDWWRKEGQQCTFVGRRYGPLHNSLCTYEGSGRRTVDTTHDIEWREKPRSCAFTRKKATTALVDPSSCDRLINISSHRTAYICRPLPPPPILGKIRDAERSTCLVVKQDKRYPRAPGSCQNQRQIVCTSNGWVRLLTDPGYVVLRWFGEGKQTARASISRMGHDGNDRSSAEPTEHSVNIQSGSRKASKKALRLGSRQRTDTACSEPVKGLTWVRCSVVGKRDVREVRQMRQGREGPMSSESANDS</sequence>
<organism evidence="1 2">
    <name type="scientific">Russula earlei</name>
    <dbReference type="NCBI Taxonomy" id="71964"/>
    <lineage>
        <taxon>Eukaryota</taxon>
        <taxon>Fungi</taxon>
        <taxon>Dikarya</taxon>
        <taxon>Basidiomycota</taxon>
        <taxon>Agaricomycotina</taxon>
        <taxon>Agaricomycetes</taxon>
        <taxon>Russulales</taxon>
        <taxon>Russulaceae</taxon>
        <taxon>Russula</taxon>
    </lineage>
</organism>
<name>A0ACC0U6L2_9AGAM</name>
<evidence type="ECO:0000313" key="2">
    <source>
        <dbReference type="Proteomes" id="UP001207468"/>
    </source>
</evidence>
<dbReference type="Proteomes" id="UP001207468">
    <property type="component" value="Unassembled WGS sequence"/>
</dbReference>
<accession>A0ACC0U6L2</accession>